<evidence type="ECO:0000259" key="4">
    <source>
        <dbReference type="SMART" id="SM00906"/>
    </source>
</evidence>
<evidence type="ECO:0000256" key="1">
    <source>
        <dbReference type="ARBA" id="ARBA00023242"/>
    </source>
</evidence>
<name>A0A167W6T0_9HYPO</name>
<dbReference type="STRING" id="1081109.A0A167W6T0"/>
<dbReference type="PANTHER" id="PTHR46910:SF5">
    <property type="entry name" value="ZN(II)2CYS6 TRANSCRIPTION FACTOR (EUROFUNG)"/>
    <property type="match status" value="1"/>
</dbReference>
<keyword evidence="3" id="KW-1133">Transmembrane helix</keyword>
<keyword evidence="1" id="KW-0539">Nucleus</keyword>
<dbReference type="Proteomes" id="UP000078544">
    <property type="component" value="Unassembled WGS sequence"/>
</dbReference>
<proteinExistence type="predicted"/>
<evidence type="ECO:0000256" key="2">
    <source>
        <dbReference type="SAM" id="MobiDB-lite"/>
    </source>
</evidence>
<dbReference type="EMBL" id="AZGY01000029">
    <property type="protein sequence ID" value="KZZ88471.1"/>
    <property type="molecule type" value="Genomic_DNA"/>
</dbReference>
<dbReference type="Pfam" id="PF04082">
    <property type="entry name" value="Fungal_trans"/>
    <property type="match status" value="1"/>
</dbReference>
<accession>A0A167W6T0</accession>
<dbReference type="GO" id="GO:0008270">
    <property type="term" value="F:zinc ion binding"/>
    <property type="evidence" value="ECO:0007669"/>
    <property type="project" value="InterPro"/>
</dbReference>
<dbReference type="GO" id="GO:0003677">
    <property type="term" value="F:DNA binding"/>
    <property type="evidence" value="ECO:0007669"/>
    <property type="project" value="InterPro"/>
</dbReference>
<dbReference type="CDD" id="cd12148">
    <property type="entry name" value="fungal_TF_MHR"/>
    <property type="match status" value="1"/>
</dbReference>
<keyword evidence="3" id="KW-0812">Transmembrane</keyword>
<evidence type="ECO:0000256" key="3">
    <source>
        <dbReference type="SAM" id="Phobius"/>
    </source>
</evidence>
<feature type="transmembrane region" description="Helical" evidence="3">
    <location>
        <begin position="493"/>
        <end position="514"/>
    </location>
</feature>
<gene>
    <name evidence="5" type="ORF">AAL_08029</name>
</gene>
<keyword evidence="6" id="KW-1185">Reference proteome</keyword>
<comment type="caution">
    <text evidence="5">The sequence shown here is derived from an EMBL/GenBank/DDBJ whole genome shotgun (WGS) entry which is preliminary data.</text>
</comment>
<evidence type="ECO:0000313" key="6">
    <source>
        <dbReference type="Proteomes" id="UP000078544"/>
    </source>
</evidence>
<dbReference type="InterPro" id="IPR050987">
    <property type="entry name" value="AtrR-like"/>
</dbReference>
<dbReference type="GO" id="GO:0003700">
    <property type="term" value="F:DNA-binding transcription factor activity"/>
    <property type="evidence" value="ECO:0007669"/>
    <property type="project" value="InterPro"/>
</dbReference>
<organism evidence="5 6">
    <name type="scientific">Moelleriella libera RCEF 2490</name>
    <dbReference type="NCBI Taxonomy" id="1081109"/>
    <lineage>
        <taxon>Eukaryota</taxon>
        <taxon>Fungi</taxon>
        <taxon>Dikarya</taxon>
        <taxon>Ascomycota</taxon>
        <taxon>Pezizomycotina</taxon>
        <taxon>Sordariomycetes</taxon>
        <taxon>Hypocreomycetidae</taxon>
        <taxon>Hypocreales</taxon>
        <taxon>Clavicipitaceae</taxon>
        <taxon>Moelleriella</taxon>
    </lineage>
</organism>
<feature type="compositionally biased region" description="Low complexity" evidence="2">
    <location>
        <begin position="65"/>
        <end position="79"/>
    </location>
</feature>
<dbReference type="AlphaFoldDB" id="A0A167W6T0"/>
<keyword evidence="3" id="KW-0472">Membrane</keyword>
<dbReference type="OrthoDB" id="103819at2759"/>
<protein>
    <submittedName>
        <fullName evidence="5">Fungal specific transcription factor domain protein</fullName>
    </submittedName>
</protein>
<sequence length="660" mass="73125">MCRLAVLSYRDHVHVSPACADLTASERKIDSIESRLGNIEALLKNIASPAFPIKLQLDPVALDGTPNSSSSIPTAASTADYDNSDNESAYGGDTGLVAHTTFASEFVESAVKQTSLREANPKMTAGLTTLSQLVELQKRRSISHGPRFPLQRPVPPGGISKLAMPPMQAVVSLLKHAKAAPPTLFTIMCSLVGLPDFTALCRKVYFATEEFSDATFTIVNAMLYNLFMEQNSLATDPAARDEYHSYMRQSQANLETALANTQLFLATKIENVQALLLGALYAVDVSRPSVAWQLSCMAAQLCQTGGYHRSGSLKFDSPEVARLKRILFWHVYTLDKGLGLRLGRAPVIHECDIDIPRVFEFDGLGENESFHAADALDQNDPNALKSPPAELVERARALASECRKFEVEADEAREQTYQYLKALNTSDLVDVFLRGDEVQFQVTLTLVYRVIPAPEGSVSRFCDECLQTARKAMKFHQECTKRSTIGGYFRSIYIHWNLLLTPFAPFFVLFCYVIETGSLDDLQLLQEFVDSLDEARDASETIDKLYRLCQVMCDLAGLYVEAKTQQQQDQTMVPIGDEFDMYLSQLGFMPSEDQALANPNAGVNASVNPVGRPPTLTGQAAQIADWFSGNRNMMGLLEEDLSHIDSYRWMQQQQNASRAQ</sequence>
<reference evidence="5 6" key="1">
    <citation type="journal article" date="2016" name="Genome Biol. Evol.">
        <title>Divergent and convergent evolution of fungal pathogenicity.</title>
        <authorList>
            <person name="Shang Y."/>
            <person name="Xiao G."/>
            <person name="Zheng P."/>
            <person name="Cen K."/>
            <person name="Zhan S."/>
            <person name="Wang C."/>
        </authorList>
    </citation>
    <scope>NUCLEOTIDE SEQUENCE [LARGE SCALE GENOMIC DNA]</scope>
    <source>
        <strain evidence="5 6">RCEF 2490</strain>
    </source>
</reference>
<dbReference type="PANTHER" id="PTHR46910">
    <property type="entry name" value="TRANSCRIPTION FACTOR PDR1"/>
    <property type="match status" value="1"/>
</dbReference>
<dbReference type="InterPro" id="IPR007219">
    <property type="entry name" value="XnlR_reg_dom"/>
</dbReference>
<dbReference type="GO" id="GO:0006351">
    <property type="term" value="P:DNA-templated transcription"/>
    <property type="evidence" value="ECO:0007669"/>
    <property type="project" value="InterPro"/>
</dbReference>
<dbReference type="SMART" id="SM00906">
    <property type="entry name" value="Fungal_trans"/>
    <property type="match status" value="1"/>
</dbReference>
<feature type="region of interest" description="Disordered" evidence="2">
    <location>
        <begin position="64"/>
        <end position="87"/>
    </location>
</feature>
<evidence type="ECO:0000313" key="5">
    <source>
        <dbReference type="EMBL" id="KZZ88471.1"/>
    </source>
</evidence>
<feature type="domain" description="Xylanolytic transcriptional activator regulatory" evidence="4">
    <location>
        <begin position="291"/>
        <end position="364"/>
    </location>
</feature>